<protein>
    <submittedName>
        <fullName evidence="7">Precorrin-6Y C5,15-methyltransferase (Decarboxylating)</fullName>
    </submittedName>
</protein>
<dbReference type="InterPro" id="IPR014776">
    <property type="entry name" value="4pyrrole_Mease_sub2"/>
</dbReference>
<keyword evidence="4 7" id="KW-0808">Transferase</keyword>
<sequence>MNQTITVMGFGLSEKDLSPSSLAILSDADVIVGGKRHLGAFPDTSAEKMVIEGKMSVVLDRLEGKVAEGRKVVILASGDPLYYGIGSLVTKRFGSKAVRVIPNVSAVAGAFSRLGLSWHDAGVVSLHGRGATAETLKALLSHEKTALFTDPKNSPDTVAAWLLEQGVTARACHVFEAMGTPEEKHTESTLELTAGRSFTGPNMMVILGAALAEPPLPIGLGMPSESFAHQRGMITKPEVRAVTLAKLGLKSHQVLWDLGAGSGSVSIEASRFVNKVCAVEQKPERVADIQANIRRFGALNMTVTEGALPDAARDLPDPDVVFIGGGGKDLDAIIRMASDRMGDNARMVVNTVLLQSLGTAVTTLEDEGFGVEVFHLTASVSTTVAWDMMLKGTNPVFIVTGIRGEG</sequence>
<evidence type="ECO:0000256" key="3">
    <source>
        <dbReference type="ARBA" id="ARBA00022603"/>
    </source>
</evidence>
<dbReference type="NCBIfam" id="TIGR02469">
    <property type="entry name" value="CbiT"/>
    <property type="match status" value="1"/>
</dbReference>
<comment type="pathway">
    <text evidence="1">Cofactor biosynthesis; adenosylcobalamin biosynthesis.</text>
</comment>
<dbReference type="Gene3D" id="3.40.1010.10">
    <property type="entry name" value="Cobalt-precorrin-4 Transmethylase, Domain 1"/>
    <property type="match status" value="1"/>
</dbReference>
<dbReference type="AlphaFoldDB" id="A0A1G5JCJ5"/>
<evidence type="ECO:0000256" key="2">
    <source>
        <dbReference type="ARBA" id="ARBA00022573"/>
    </source>
</evidence>
<dbReference type="SUPFAM" id="SSF53790">
    <property type="entry name" value="Tetrapyrrole methylase"/>
    <property type="match status" value="1"/>
</dbReference>
<dbReference type="InterPro" id="IPR006365">
    <property type="entry name" value="Cbl_synth_CobL"/>
</dbReference>
<dbReference type="SUPFAM" id="SSF53335">
    <property type="entry name" value="S-adenosyl-L-methionine-dependent methyltransferases"/>
    <property type="match status" value="1"/>
</dbReference>
<dbReference type="Pfam" id="PF00590">
    <property type="entry name" value="TP_methylase"/>
    <property type="match status" value="1"/>
</dbReference>
<proteinExistence type="predicted"/>
<dbReference type="PIRSF" id="PIRSF036428">
    <property type="entry name" value="CobL"/>
    <property type="match status" value="1"/>
</dbReference>
<evidence type="ECO:0000256" key="5">
    <source>
        <dbReference type="ARBA" id="ARBA00022691"/>
    </source>
</evidence>
<dbReference type="EMBL" id="FMUX01000028">
    <property type="protein sequence ID" value="SCY85904.1"/>
    <property type="molecule type" value="Genomic_DNA"/>
</dbReference>
<dbReference type="InterPro" id="IPR014777">
    <property type="entry name" value="4pyrrole_Mease_sub1"/>
</dbReference>
<dbReference type="OrthoDB" id="9787825at2"/>
<dbReference type="UniPathway" id="UPA00148"/>
<dbReference type="InterPro" id="IPR050714">
    <property type="entry name" value="Cobalamin_biosynth_MTase"/>
</dbReference>
<dbReference type="Gene3D" id="3.30.950.10">
    <property type="entry name" value="Methyltransferase, Cobalt-precorrin-4 Transmethylase, Domain 2"/>
    <property type="match status" value="1"/>
</dbReference>
<dbReference type="PANTHER" id="PTHR43182">
    <property type="entry name" value="COBALT-PRECORRIN-6B C(15)-METHYLTRANSFERASE (DECARBOXYLATING)"/>
    <property type="match status" value="1"/>
</dbReference>
<organism evidence="7 8">
    <name type="scientific">Desulfoluna spongiiphila</name>
    <dbReference type="NCBI Taxonomy" id="419481"/>
    <lineage>
        <taxon>Bacteria</taxon>
        <taxon>Pseudomonadati</taxon>
        <taxon>Thermodesulfobacteriota</taxon>
        <taxon>Desulfobacteria</taxon>
        <taxon>Desulfobacterales</taxon>
        <taxon>Desulfolunaceae</taxon>
        <taxon>Desulfoluna</taxon>
    </lineage>
</organism>
<feature type="domain" description="Tetrapyrrole methylase" evidence="6">
    <location>
        <begin position="5"/>
        <end position="191"/>
    </location>
</feature>
<keyword evidence="8" id="KW-1185">Reference proteome</keyword>
<evidence type="ECO:0000256" key="1">
    <source>
        <dbReference type="ARBA" id="ARBA00004953"/>
    </source>
</evidence>
<dbReference type="CDD" id="cd11644">
    <property type="entry name" value="Precorrin-6Y-MT"/>
    <property type="match status" value="1"/>
</dbReference>
<keyword evidence="5" id="KW-0949">S-adenosyl-L-methionine</keyword>
<evidence type="ECO:0000256" key="4">
    <source>
        <dbReference type="ARBA" id="ARBA00022679"/>
    </source>
</evidence>
<accession>A0A1G5JCJ5</accession>
<name>A0A1G5JCJ5_9BACT</name>
<dbReference type="RefSeq" id="WP_092215252.1">
    <property type="nucleotide sequence ID" value="NZ_FMUX01000028.1"/>
</dbReference>
<dbReference type="GO" id="GO:0008276">
    <property type="term" value="F:protein methyltransferase activity"/>
    <property type="evidence" value="ECO:0007669"/>
    <property type="project" value="InterPro"/>
</dbReference>
<dbReference type="PANTHER" id="PTHR43182:SF1">
    <property type="entry name" value="COBALT-PRECORRIN-7 C(5)-METHYLTRANSFERASE"/>
    <property type="match status" value="1"/>
</dbReference>
<dbReference type="Pfam" id="PF03602">
    <property type="entry name" value="Cons_hypoth95"/>
    <property type="match status" value="1"/>
</dbReference>
<dbReference type="InterPro" id="IPR035996">
    <property type="entry name" value="4pyrrol_Methylase_sf"/>
</dbReference>
<evidence type="ECO:0000259" key="6">
    <source>
        <dbReference type="Pfam" id="PF00590"/>
    </source>
</evidence>
<keyword evidence="3 7" id="KW-0489">Methyltransferase</keyword>
<gene>
    <name evidence="7" type="ORF">SAMN05216233_12819</name>
</gene>
<dbReference type="Gene3D" id="3.40.50.150">
    <property type="entry name" value="Vaccinia Virus protein VP39"/>
    <property type="match status" value="1"/>
</dbReference>
<reference evidence="7 8" key="1">
    <citation type="submission" date="2016-10" db="EMBL/GenBank/DDBJ databases">
        <authorList>
            <person name="de Groot N.N."/>
        </authorList>
    </citation>
    <scope>NUCLEOTIDE SEQUENCE [LARGE SCALE GENOMIC DNA]</scope>
    <source>
        <strain evidence="7 8">AA1</strain>
    </source>
</reference>
<dbReference type="InterPro" id="IPR012818">
    <property type="entry name" value="CbiE"/>
</dbReference>
<keyword evidence="2" id="KW-0169">Cobalamin biosynthesis</keyword>
<dbReference type="STRING" id="419481.SAMN05216233_12819"/>
<evidence type="ECO:0000313" key="8">
    <source>
        <dbReference type="Proteomes" id="UP000198870"/>
    </source>
</evidence>
<evidence type="ECO:0000313" key="7">
    <source>
        <dbReference type="EMBL" id="SCY85904.1"/>
    </source>
</evidence>
<dbReference type="InterPro" id="IPR000878">
    <property type="entry name" value="4pyrrol_Mease"/>
</dbReference>
<dbReference type="NCBIfam" id="TIGR02467">
    <property type="entry name" value="CbiE"/>
    <property type="match status" value="1"/>
</dbReference>
<dbReference type="Proteomes" id="UP000198870">
    <property type="component" value="Unassembled WGS sequence"/>
</dbReference>
<dbReference type="GO" id="GO:0009236">
    <property type="term" value="P:cobalamin biosynthetic process"/>
    <property type="evidence" value="ECO:0007669"/>
    <property type="project" value="UniProtKB-UniPathway"/>
</dbReference>
<dbReference type="InterPro" id="IPR029063">
    <property type="entry name" value="SAM-dependent_MTases_sf"/>
</dbReference>
<dbReference type="GO" id="GO:0032259">
    <property type="term" value="P:methylation"/>
    <property type="evidence" value="ECO:0007669"/>
    <property type="project" value="UniProtKB-KW"/>
</dbReference>
<dbReference type="InterPro" id="IPR014008">
    <property type="entry name" value="Cbl_synth_MTase_CbiT"/>
</dbReference>